<name>A0ACD3YVD0_FUSSC</name>
<gene>
    <name evidence="1" type="ORF">LCI18_003738</name>
</gene>
<accession>A0ACD3YVD0</accession>
<organism evidence="1 2">
    <name type="scientific">Fusarium solani subsp. cucurbitae</name>
    <name type="common">Neocosmosporum cucurbitae</name>
    <dbReference type="NCBI Taxonomy" id="2747967"/>
    <lineage>
        <taxon>Eukaryota</taxon>
        <taxon>Fungi</taxon>
        <taxon>Dikarya</taxon>
        <taxon>Ascomycota</taxon>
        <taxon>Pezizomycotina</taxon>
        <taxon>Sordariomycetes</taxon>
        <taxon>Hypocreomycetidae</taxon>
        <taxon>Hypocreales</taxon>
        <taxon>Nectriaceae</taxon>
        <taxon>Fusarium</taxon>
        <taxon>Fusarium solani species complex</taxon>
    </lineage>
</organism>
<sequence>MTPTPSLSDARKLRNNTEPQPDQKTLDEIGRNNHGAAEGFSKSSSKTCLEMAQSMSTLARHDAISSPTYQKTRRSPTFGAPHTTSFSPVLLSTAGPRSGPLDLSFMPGTITTTILALHSSTSDPQRAAPIFDTYSRMSDAELGINPLLHLDDTGTCILVKEEGEPDQGPSKFYLDTIVSQSPICYRGRISTSAKPEFVVKLSWRSEARRSEESMLRLVKERKVCGVIQMYSHQKVDTISNLRRGLTFAAFEGGSANASKTRTTTFTNMTLNCLVVSPLGRPLGRFHSMKEFLRGFRDAIGGYRSLHLDGKVPHRDIPSHNIILAEVKREGEPWGVLIDLDLSMELAVGPARPGEIMGTKAFMAIDVMKRRQHTYRQNFESFLYVFLWIAICGGDRKLPSDSRLQRWLVGD</sequence>
<evidence type="ECO:0000313" key="1">
    <source>
        <dbReference type="EMBL" id="UPK92803.1"/>
    </source>
</evidence>
<keyword evidence="2" id="KW-1185">Reference proteome</keyword>
<reference evidence="1" key="1">
    <citation type="submission" date="2021-11" db="EMBL/GenBank/DDBJ databases">
        <title>Fusarium solani-melongenae Genome sequencing and assembly.</title>
        <authorList>
            <person name="Xie S."/>
            <person name="Huang L."/>
            <person name="Zhang X."/>
        </authorList>
    </citation>
    <scope>NUCLEOTIDE SEQUENCE</scope>
    <source>
        <strain evidence="1">CRI 24-3</strain>
    </source>
</reference>
<protein>
    <submittedName>
        <fullName evidence="1">Uncharacterized protein</fullName>
    </submittedName>
</protein>
<evidence type="ECO:0000313" key="2">
    <source>
        <dbReference type="Proteomes" id="UP000830768"/>
    </source>
</evidence>
<proteinExistence type="predicted"/>
<dbReference type="EMBL" id="CP090032">
    <property type="protein sequence ID" value="UPK92803.1"/>
    <property type="molecule type" value="Genomic_DNA"/>
</dbReference>
<dbReference type="Proteomes" id="UP000830768">
    <property type="component" value="Chromosome 3"/>
</dbReference>